<organism evidence="1 2">
    <name type="scientific">Pluteus cervinus</name>
    <dbReference type="NCBI Taxonomy" id="181527"/>
    <lineage>
        <taxon>Eukaryota</taxon>
        <taxon>Fungi</taxon>
        <taxon>Dikarya</taxon>
        <taxon>Basidiomycota</taxon>
        <taxon>Agaricomycotina</taxon>
        <taxon>Agaricomycetes</taxon>
        <taxon>Agaricomycetidae</taxon>
        <taxon>Agaricales</taxon>
        <taxon>Pluteineae</taxon>
        <taxon>Pluteaceae</taxon>
        <taxon>Pluteus</taxon>
    </lineage>
</organism>
<evidence type="ECO:0000313" key="2">
    <source>
        <dbReference type="Proteomes" id="UP000308600"/>
    </source>
</evidence>
<evidence type="ECO:0000313" key="1">
    <source>
        <dbReference type="EMBL" id="TFK62677.1"/>
    </source>
</evidence>
<dbReference type="Proteomes" id="UP000308600">
    <property type="component" value="Unassembled WGS sequence"/>
</dbReference>
<protein>
    <submittedName>
        <fullName evidence="1">Uncharacterized protein</fullName>
    </submittedName>
</protein>
<name>A0ACD3ACU3_9AGAR</name>
<accession>A0ACD3ACU3</accession>
<gene>
    <name evidence="1" type="ORF">BDN72DRAFT_378097</name>
</gene>
<keyword evidence="2" id="KW-1185">Reference proteome</keyword>
<sequence length="238" mass="25370">MSAVSGIITSRTGEYRMVMWFGFAVFTLGMGLMTMLDITSTVAMKVLYPLVAAIGIGCLFQIPLIGLQAAMPQKDMATSTGALGFIRLLGGTVGISIGQAIFTSVLPKKLLKIPNLEISASPSALSENVRHLKAISDPVQRFEVINAYAESISTIWVVMTPIVGVSFIMVLFLRKYTLARNVIRTGDPAKADPEAGVNEVKEVNGEEEGNSIGTSSQDANNLTEKTPAESGQDKAPSQ</sequence>
<proteinExistence type="predicted"/>
<dbReference type="EMBL" id="ML208567">
    <property type="protein sequence ID" value="TFK62677.1"/>
    <property type="molecule type" value="Genomic_DNA"/>
</dbReference>
<reference evidence="1 2" key="1">
    <citation type="journal article" date="2019" name="Nat. Ecol. Evol.">
        <title>Megaphylogeny resolves global patterns of mushroom evolution.</title>
        <authorList>
            <person name="Varga T."/>
            <person name="Krizsan K."/>
            <person name="Foldi C."/>
            <person name="Dima B."/>
            <person name="Sanchez-Garcia M."/>
            <person name="Sanchez-Ramirez S."/>
            <person name="Szollosi G.J."/>
            <person name="Szarkandi J.G."/>
            <person name="Papp V."/>
            <person name="Albert L."/>
            <person name="Andreopoulos W."/>
            <person name="Angelini C."/>
            <person name="Antonin V."/>
            <person name="Barry K.W."/>
            <person name="Bougher N.L."/>
            <person name="Buchanan P."/>
            <person name="Buyck B."/>
            <person name="Bense V."/>
            <person name="Catcheside P."/>
            <person name="Chovatia M."/>
            <person name="Cooper J."/>
            <person name="Damon W."/>
            <person name="Desjardin D."/>
            <person name="Finy P."/>
            <person name="Geml J."/>
            <person name="Haridas S."/>
            <person name="Hughes K."/>
            <person name="Justo A."/>
            <person name="Karasinski D."/>
            <person name="Kautmanova I."/>
            <person name="Kiss B."/>
            <person name="Kocsube S."/>
            <person name="Kotiranta H."/>
            <person name="LaButti K.M."/>
            <person name="Lechner B.E."/>
            <person name="Liimatainen K."/>
            <person name="Lipzen A."/>
            <person name="Lukacs Z."/>
            <person name="Mihaltcheva S."/>
            <person name="Morgado L.N."/>
            <person name="Niskanen T."/>
            <person name="Noordeloos M.E."/>
            <person name="Ohm R.A."/>
            <person name="Ortiz-Santana B."/>
            <person name="Ovrebo C."/>
            <person name="Racz N."/>
            <person name="Riley R."/>
            <person name="Savchenko A."/>
            <person name="Shiryaev A."/>
            <person name="Soop K."/>
            <person name="Spirin V."/>
            <person name="Szebenyi C."/>
            <person name="Tomsovsky M."/>
            <person name="Tulloss R.E."/>
            <person name="Uehling J."/>
            <person name="Grigoriev I.V."/>
            <person name="Vagvolgyi C."/>
            <person name="Papp T."/>
            <person name="Martin F.M."/>
            <person name="Miettinen O."/>
            <person name="Hibbett D.S."/>
            <person name="Nagy L.G."/>
        </authorList>
    </citation>
    <scope>NUCLEOTIDE SEQUENCE [LARGE SCALE GENOMIC DNA]</scope>
    <source>
        <strain evidence="1 2">NL-1719</strain>
    </source>
</reference>